<evidence type="ECO:0000256" key="5">
    <source>
        <dbReference type="ARBA" id="ARBA00022801"/>
    </source>
</evidence>
<keyword evidence="8" id="KW-0808">Transferase</keyword>
<name>A0A3B1DEG0_9ZZZZ</name>
<dbReference type="GO" id="GO:0004642">
    <property type="term" value="F:phosphoribosylformylglycinamidine synthase activity"/>
    <property type="evidence" value="ECO:0007669"/>
    <property type="project" value="UniProtKB-EC"/>
</dbReference>
<accession>A0A3B1DEG0</accession>
<keyword evidence="6" id="KW-0067">ATP-binding</keyword>
<reference evidence="8" key="1">
    <citation type="submission" date="2018-06" db="EMBL/GenBank/DDBJ databases">
        <authorList>
            <person name="Zhirakovskaya E."/>
        </authorList>
    </citation>
    <scope>NUCLEOTIDE SEQUENCE</scope>
</reference>
<dbReference type="SMART" id="SM01211">
    <property type="entry name" value="GATase_5"/>
    <property type="match status" value="1"/>
</dbReference>
<keyword evidence="5" id="KW-0378">Hydrolase</keyword>
<sequence>MTTPKICVLRAPGTNCDVETAFAFDACGGTAERVHLFRLLETPSLLDDYQILCIPGGFSYGDDIGAGVIFSNQLREQLGDAIGRFLQADKLVLGICNGFQTLLKSGILPGGAEGWQSEEVKTPQATLTWNDNGKYTALWVKLKITSPTNVFLREIDEIELPIAHAEGRIAVTDETVIERWREQQQIALCYQSSTGANSSSNEILPYPENPNGSIANIAGLGDISGRVLGLMPHPERFIHATQHPQWTRLNLKGNGCGLKIFQNGVDYFK</sequence>
<dbReference type="PIRSF" id="PIRSF001586">
    <property type="entry name" value="FGAM_synth_I"/>
    <property type="match status" value="1"/>
</dbReference>
<keyword evidence="3" id="KW-0547">Nucleotide-binding</keyword>
<keyword evidence="2 8" id="KW-0436">Ligase</keyword>
<evidence type="ECO:0000256" key="4">
    <source>
        <dbReference type="ARBA" id="ARBA00022755"/>
    </source>
</evidence>
<evidence type="ECO:0000256" key="3">
    <source>
        <dbReference type="ARBA" id="ARBA00022741"/>
    </source>
</evidence>
<keyword evidence="4" id="KW-0658">Purine biosynthesis</keyword>
<dbReference type="PANTHER" id="PTHR10099:SF1">
    <property type="entry name" value="PHOSPHORIBOSYLFORMYLGLYCINAMIDINE SYNTHASE"/>
    <property type="match status" value="1"/>
</dbReference>
<gene>
    <name evidence="8" type="ORF">MNBD_PLANCTO02-2356</name>
</gene>
<protein>
    <submittedName>
        <fullName evidence="8">Phosphoribosylformylglycinamidine synthase, glutamine amidotransferase subunit</fullName>
        <ecNumber evidence="8">6.3.5.3</ecNumber>
    </submittedName>
</protein>
<dbReference type="GO" id="GO:0005524">
    <property type="term" value="F:ATP binding"/>
    <property type="evidence" value="ECO:0007669"/>
    <property type="project" value="UniProtKB-KW"/>
</dbReference>
<dbReference type="InterPro" id="IPR010075">
    <property type="entry name" value="PRibForGlyAmidine_synth_PurQ"/>
</dbReference>
<dbReference type="EMBL" id="UOGL01000111">
    <property type="protein sequence ID" value="VAX37251.1"/>
    <property type="molecule type" value="Genomic_DNA"/>
</dbReference>
<evidence type="ECO:0000256" key="1">
    <source>
        <dbReference type="ARBA" id="ARBA00022490"/>
    </source>
</evidence>
<keyword evidence="7 8" id="KW-0315">Glutamine amidotransferase</keyword>
<proteinExistence type="predicted"/>
<dbReference type="EC" id="6.3.5.3" evidence="8"/>
<dbReference type="AlphaFoldDB" id="A0A3B1DEG0"/>
<dbReference type="GO" id="GO:0005737">
    <property type="term" value="C:cytoplasm"/>
    <property type="evidence" value="ECO:0007669"/>
    <property type="project" value="TreeGrafter"/>
</dbReference>
<evidence type="ECO:0000313" key="8">
    <source>
        <dbReference type="EMBL" id="VAX37251.1"/>
    </source>
</evidence>
<dbReference type="Gene3D" id="3.40.50.880">
    <property type="match status" value="1"/>
</dbReference>
<evidence type="ECO:0000256" key="2">
    <source>
        <dbReference type="ARBA" id="ARBA00022598"/>
    </source>
</evidence>
<evidence type="ECO:0000256" key="7">
    <source>
        <dbReference type="ARBA" id="ARBA00022962"/>
    </source>
</evidence>
<dbReference type="InterPro" id="IPR029062">
    <property type="entry name" value="Class_I_gatase-like"/>
</dbReference>
<dbReference type="SUPFAM" id="SSF52317">
    <property type="entry name" value="Class I glutamine amidotransferase-like"/>
    <property type="match status" value="1"/>
</dbReference>
<organism evidence="8">
    <name type="scientific">hydrothermal vent metagenome</name>
    <dbReference type="NCBI Taxonomy" id="652676"/>
    <lineage>
        <taxon>unclassified sequences</taxon>
        <taxon>metagenomes</taxon>
        <taxon>ecological metagenomes</taxon>
    </lineage>
</organism>
<keyword evidence="1" id="KW-0963">Cytoplasm</keyword>
<dbReference type="Pfam" id="PF13507">
    <property type="entry name" value="GATase_5"/>
    <property type="match status" value="1"/>
</dbReference>
<evidence type="ECO:0000256" key="6">
    <source>
        <dbReference type="ARBA" id="ARBA00022840"/>
    </source>
</evidence>
<dbReference type="GO" id="GO:0006189">
    <property type="term" value="P:'de novo' IMP biosynthetic process"/>
    <property type="evidence" value="ECO:0007669"/>
    <property type="project" value="InterPro"/>
</dbReference>
<dbReference type="PANTHER" id="PTHR10099">
    <property type="entry name" value="PHOSPHORIBOSYLFORMYLGLYCINAMIDINE SYNTHASE"/>
    <property type="match status" value="1"/>
</dbReference>
<dbReference type="GO" id="GO:0016740">
    <property type="term" value="F:transferase activity"/>
    <property type="evidence" value="ECO:0007669"/>
    <property type="project" value="UniProtKB-KW"/>
</dbReference>
<dbReference type="GO" id="GO:0016787">
    <property type="term" value="F:hydrolase activity"/>
    <property type="evidence" value="ECO:0007669"/>
    <property type="project" value="UniProtKB-KW"/>
</dbReference>
<dbReference type="CDD" id="cd01740">
    <property type="entry name" value="GATase1_FGAR_AT"/>
    <property type="match status" value="1"/>
</dbReference>